<dbReference type="AlphaFoldDB" id="A0A545TBB3"/>
<reference evidence="2 3" key="1">
    <citation type="submission" date="2019-06" db="EMBL/GenBank/DDBJ databases">
        <title>Whole genome sequence for Cellvibrionaceae sp. R142.</title>
        <authorList>
            <person name="Wang G."/>
        </authorList>
    </citation>
    <scope>NUCLEOTIDE SEQUENCE [LARGE SCALE GENOMIC DNA]</scope>
    <source>
        <strain evidence="2 3">R142</strain>
    </source>
</reference>
<comment type="caution">
    <text evidence="2">The sequence shown here is derived from an EMBL/GenBank/DDBJ whole genome shotgun (WGS) entry which is preliminary data.</text>
</comment>
<dbReference type="SUPFAM" id="SSF143865">
    <property type="entry name" value="CorA soluble domain-like"/>
    <property type="match status" value="1"/>
</dbReference>
<gene>
    <name evidence="2" type="ORF">FKG94_15855</name>
</gene>
<name>A0A545TBB3_9GAMM</name>
<keyword evidence="1" id="KW-0175">Coiled coil</keyword>
<keyword evidence="3" id="KW-1185">Reference proteome</keyword>
<accession>A0A545TBB3</accession>
<organism evidence="2 3">
    <name type="scientific">Exilibacterium tricleocarpae</name>
    <dbReference type="NCBI Taxonomy" id="2591008"/>
    <lineage>
        <taxon>Bacteria</taxon>
        <taxon>Pseudomonadati</taxon>
        <taxon>Pseudomonadota</taxon>
        <taxon>Gammaproteobacteria</taxon>
        <taxon>Cellvibrionales</taxon>
        <taxon>Cellvibrionaceae</taxon>
        <taxon>Exilibacterium</taxon>
    </lineage>
</organism>
<evidence type="ECO:0000313" key="3">
    <source>
        <dbReference type="Proteomes" id="UP000319732"/>
    </source>
</evidence>
<dbReference type="RefSeq" id="WP_142905312.1">
    <property type="nucleotide sequence ID" value="NZ_ML660096.1"/>
</dbReference>
<proteinExistence type="predicted"/>
<dbReference type="EMBL" id="VHSG01000016">
    <property type="protein sequence ID" value="TQV74491.1"/>
    <property type="molecule type" value="Genomic_DNA"/>
</dbReference>
<sequence length="138" mass="14462">MPTDKNGPSIGSIGSVGGDVVVGNEVSVVHGDAATTSYHYRECQIQTADDKQTAQKKIAELEQQLVQFQQALAEQHQLIQRFMSQAAEAADNNDAAGLNDSIEKASSAFESLETLASNGLGFAKSVAAIGAWVAALVI</sequence>
<dbReference type="Gene3D" id="1.20.58.340">
    <property type="entry name" value="Magnesium transport protein CorA, transmembrane region"/>
    <property type="match status" value="1"/>
</dbReference>
<dbReference type="InterPro" id="IPR045861">
    <property type="entry name" value="CorA_cytoplasmic_dom"/>
</dbReference>
<feature type="coiled-coil region" evidence="1">
    <location>
        <begin position="44"/>
        <end position="78"/>
    </location>
</feature>
<evidence type="ECO:0000256" key="1">
    <source>
        <dbReference type="SAM" id="Coils"/>
    </source>
</evidence>
<evidence type="ECO:0000313" key="2">
    <source>
        <dbReference type="EMBL" id="TQV74491.1"/>
    </source>
</evidence>
<dbReference type="Proteomes" id="UP000319732">
    <property type="component" value="Unassembled WGS sequence"/>
</dbReference>
<protein>
    <submittedName>
        <fullName evidence="2">Uncharacterized protein</fullName>
    </submittedName>
</protein>